<accession>A0A183DYW6</accession>
<reference evidence="1" key="1">
    <citation type="submission" date="2016-06" db="UniProtKB">
        <authorList>
            <consortium name="WormBaseParasite"/>
        </authorList>
    </citation>
    <scope>IDENTIFICATION</scope>
</reference>
<proteinExistence type="predicted"/>
<name>A0A183DYW6_9BILA</name>
<dbReference type="AlphaFoldDB" id="A0A183DYW6"/>
<protein>
    <submittedName>
        <fullName evidence="1">DUF2013 domain-containing protein</fullName>
    </submittedName>
</protein>
<organism evidence="1">
    <name type="scientific">Gongylonema pulchrum</name>
    <dbReference type="NCBI Taxonomy" id="637853"/>
    <lineage>
        <taxon>Eukaryota</taxon>
        <taxon>Metazoa</taxon>
        <taxon>Ecdysozoa</taxon>
        <taxon>Nematoda</taxon>
        <taxon>Chromadorea</taxon>
        <taxon>Rhabditida</taxon>
        <taxon>Spirurina</taxon>
        <taxon>Spiruromorpha</taxon>
        <taxon>Spiruroidea</taxon>
        <taxon>Gongylonematidae</taxon>
        <taxon>Gongylonema</taxon>
    </lineage>
</organism>
<dbReference type="WBParaSite" id="GPUH_0001392201-mRNA-1">
    <property type="protein sequence ID" value="GPUH_0001392201-mRNA-1"/>
    <property type="gene ID" value="GPUH_0001392201"/>
</dbReference>
<evidence type="ECO:0000313" key="1">
    <source>
        <dbReference type="WBParaSite" id="GPUH_0001392201-mRNA-1"/>
    </source>
</evidence>
<sequence length="256" mass="28685">LALSIDSPASRSAEAERCVVEVMKMVCSLIYTSRREFTNLVECFLSDPSNTASTFSLIRTLLSELRGDELSQFYDFLSSSLLVTSPSLVLVSLIKIAPASLKDILLLLQRRDRGYQTLTGIDERDELLLSLALQGIVVHELFADLDNSFHICFLARYICEIIRLACAHRDEARRGNWLFRILHKILSLPLSELQEEESGGGATYAKFRSLITSVFASCRYEGVLLEETVKCIEEETIQAYAFHIAISALMKSSSES</sequence>